<feature type="domain" description="DUF7809" evidence="2">
    <location>
        <begin position="117"/>
        <end position="270"/>
    </location>
</feature>
<reference evidence="4" key="1">
    <citation type="submission" date="2017-10" db="EMBL/GenBank/DDBJ databases">
        <title>Rapid genome shrinkage in a self-fertile nematode reveals novel sperm competition proteins.</title>
        <authorList>
            <person name="Yin D."/>
            <person name="Schwarz E.M."/>
            <person name="Thomas C.G."/>
            <person name="Felde R.L."/>
            <person name="Korf I.F."/>
            <person name="Cutter A.D."/>
            <person name="Schartner C.M."/>
            <person name="Ralston E.J."/>
            <person name="Meyer B.J."/>
            <person name="Haag E.S."/>
        </authorList>
    </citation>
    <scope>NUCLEOTIDE SEQUENCE [LARGE SCALE GENOMIC DNA]</scope>
    <source>
        <strain evidence="4">JU1422</strain>
    </source>
</reference>
<dbReference type="Pfam" id="PF25100">
    <property type="entry name" value="DUF7809"/>
    <property type="match status" value="1"/>
</dbReference>
<name>A0A2G5UZG8_9PELO</name>
<dbReference type="PANTHER" id="PTHR21447:SF13">
    <property type="entry name" value="RING-TYPE DOMAIN-CONTAINING PROTEIN"/>
    <property type="match status" value="1"/>
</dbReference>
<dbReference type="PANTHER" id="PTHR21447">
    <property type="entry name" value="RING-TYPE DOMAIN-CONTAINING PROTEIN-RELATED"/>
    <property type="match status" value="1"/>
</dbReference>
<dbReference type="OrthoDB" id="10275306at2759"/>
<evidence type="ECO:0000259" key="2">
    <source>
        <dbReference type="Pfam" id="PF25100"/>
    </source>
</evidence>
<organism evidence="3 4">
    <name type="scientific">Caenorhabditis nigoni</name>
    <dbReference type="NCBI Taxonomy" id="1611254"/>
    <lineage>
        <taxon>Eukaryota</taxon>
        <taxon>Metazoa</taxon>
        <taxon>Ecdysozoa</taxon>
        <taxon>Nematoda</taxon>
        <taxon>Chromadorea</taxon>
        <taxon>Rhabditida</taxon>
        <taxon>Rhabditina</taxon>
        <taxon>Rhabditomorpha</taxon>
        <taxon>Rhabditoidea</taxon>
        <taxon>Rhabditidae</taxon>
        <taxon>Peloderinae</taxon>
        <taxon>Caenorhabditis</taxon>
    </lineage>
</organism>
<evidence type="ECO:0000313" key="3">
    <source>
        <dbReference type="EMBL" id="PIC44918.1"/>
    </source>
</evidence>
<sequence length="638" mass="73789">MEKIEQYQCPTVSCGNYDIHFSHVKEYVVPNLAVEMPPTCQAPLVSIPGDVADYGVKFAETSINPNDGRFRMYDSIEELTANIRKFKNFPEAHRYFEEQSFAFDPVTIYTNLEGEEYINKSDMYALLQNMTLHISPREDKFQPMSHIFIGRYLKKLHQKSNGFLEFVKVADIDFEQIEKEIQEAHNTATNKEIQGMVNRAKSSSAKTLNAEMKRLNAEGWNNRDFKVEFEVWRITDLNVVADVFRQTFLDLKAMIGLKKIIEKRTHLFKWNIAANASKVPIAVRLFEDGELSYVMKTELDNAIVRYTKKGKVTEEVGPIISTIDFKEIQENYKEIFDKIQFIRYPIARTKHKPVYVQGPNRRDFCVLIVDGFFDVMASTIMGPFIFQKAENWNKLGPFFAELDKVFKAECPPQSFIKVSYINDLRAETEAILKSIDPGRPSFEGVRPMDYDFTRLGETLRIDKSIHPNLPNPDQLVQFLVGRKTDPMTPNELYDGFEQCFITRILVQEKNLRNFVHVQQGCRRYLMSKRVCEDCAAMIASLVTDITKREEEVFESGIREQVSEILERSVDQDRAMALWTSALEWRVVAMGGKVSIKEEGSQEEDDDKTEFEKEVERQGVLLTQLGCLDYEEDSNPEED</sequence>
<protein>
    <recommendedName>
        <fullName evidence="2">DUF7809 domain-containing protein</fullName>
    </recommendedName>
</protein>
<accession>A0A2G5UZG8</accession>
<gene>
    <name evidence="3" type="primary">Cnig_chr_II.g5120</name>
    <name evidence="3" type="ORF">B9Z55_005120</name>
</gene>
<dbReference type="AlphaFoldDB" id="A0A2G5UZG8"/>
<comment type="caution">
    <text evidence="3">The sequence shown here is derived from an EMBL/GenBank/DDBJ whole genome shotgun (WGS) entry which is preliminary data.</text>
</comment>
<dbReference type="Proteomes" id="UP000230233">
    <property type="component" value="Chromosome II"/>
</dbReference>
<feature type="coiled-coil region" evidence="1">
    <location>
        <begin position="174"/>
        <end position="218"/>
    </location>
</feature>
<evidence type="ECO:0000256" key="1">
    <source>
        <dbReference type="SAM" id="Coils"/>
    </source>
</evidence>
<proteinExistence type="predicted"/>
<evidence type="ECO:0000313" key="4">
    <source>
        <dbReference type="Proteomes" id="UP000230233"/>
    </source>
</evidence>
<dbReference type="EMBL" id="PDUG01000002">
    <property type="protein sequence ID" value="PIC44918.1"/>
    <property type="molecule type" value="Genomic_DNA"/>
</dbReference>
<keyword evidence="1" id="KW-0175">Coiled coil</keyword>
<dbReference type="GO" id="GO:0045087">
    <property type="term" value="P:innate immune response"/>
    <property type="evidence" value="ECO:0007669"/>
    <property type="project" value="TreeGrafter"/>
</dbReference>
<keyword evidence="4" id="KW-1185">Reference proteome</keyword>
<dbReference type="GO" id="GO:0045121">
    <property type="term" value="C:membrane raft"/>
    <property type="evidence" value="ECO:0007669"/>
    <property type="project" value="TreeGrafter"/>
</dbReference>
<dbReference type="InterPro" id="IPR056711">
    <property type="entry name" value="DUF7809"/>
</dbReference>